<feature type="zinc finger region" description="C3H1-type" evidence="5">
    <location>
        <begin position="207"/>
        <end position="233"/>
    </location>
</feature>
<dbReference type="InterPro" id="IPR045877">
    <property type="entry name" value="ZFP36-like"/>
</dbReference>
<dbReference type="SUPFAM" id="SSF90229">
    <property type="entry name" value="CCCH zinc finger"/>
    <property type="match status" value="2"/>
</dbReference>
<feature type="domain" description="C3H1-type" evidence="7">
    <location>
        <begin position="172"/>
        <end position="199"/>
    </location>
</feature>
<dbReference type="InterPro" id="IPR036855">
    <property type="entry name" value="Znf_CCCH_sf"/>
</dbReference>
<evidence type="ECO:0000313" key="9">
    <source>
        <dbReference type="Proteomes" id="UP000626109"/>
    </source>
</evidence>
<gene>
    <name evidence="8" type="ORF">PGLA2088_LOCUS10743</name>
</gene>
<keyword evidence="1 5" id="KW-0479">Metal-binding</keyword>
<dbReference type="GO" id="GO:0008270">
    <property type="term" value="F:zinc ion binding"/>
    <property type="evidence" value="ECO:0007669"/>
    <property type="project" value="UniProtKB-KW"/>
</dbReference>
<evidence type="ECO:0000256" key="1">
    <source>
        <dbReference type="ARBA" id="ARBA00022723"/>
    </source>
</evidence>
<dbReference type="SMART" id="SM00356">
    <property type="entry name" value="ZnF_C3H1"/>
    <property type="match status" value="3"/>
</dbReference>
<dbReference type="Gene3D" id="4.10.1000.10">
    <property type="entry name" value="Zinc finger, CCCH-type"/>
    <property type="match status" value="1"/>
</dbReference>
<dbReference type="Proteomes" id="UP000626109">
    <property type="component" value="Unassembled WGS sequence"/>
</dbReference>
<feature type="region of interest" description="Disordered" evidence="6">
    <location>
        <begin position="433"/>
        <end position="460"/>
    </location>
</feature>
<name>A0A813IR55_POLGL</name>
<sequence>MDAMQEASSSSSSRPSKRNRRGRQAPVDLSAQEPEALPITTVMISGIHEEHSADSFRQVLESWGLMGTYNFFYMPPDRSEGSEVVAYLNFIDPAFALLCQALLMQDPSEGILTPFYVQGFESVVEHFNQDVREEDLINGPLIIPTETPSEWALAGENPMLNSKFSPQIREQFHKTKLCVFNKKNKCALGSACPFAHTKEELAPAPDLAKTKLCYNFFRRKCHDPKCKFAHGYSELRATDTVFKTELCRWWAAGSCKAGASCRYAHGDEELRALPPMMEEGTPFMMYPAYMDGDLESMTQALSAGMGFDPMGGLAGIWEDGDFVMPQFEPARQISFSSTNLDEEESVAQSHQMQDGFAGSHDGMSETGLSDISSLRGPGPPPDTRIRRQQTAPPTFRTGISELPAHSSKDDFNIVLRIKGTFMEAVHVDDELPSVPMHRSWSDGDLPQLSQAMESESDGEL</sequence>
<evidence type="ECO:0000256" key="3">
    <source>
        <dbReference type="ARBA" id="ARBA00022771"/>
    </source>
</evidence>
<feature type="domain" description="C3H1-type" evidence="7">
    <location>
        <begin position="242"/>
        <end position="268"/>
    </location>
</feature>
<evidence type="ECO:0000256" key="5">
    <source>
        <dbReference type="PROSITE-ProRule" id="PRU00723"/>
    </source>
</evidence>
<evidence type="ECO:0000259" key="7">
    <source>
        <dbReference type="PROSITE" id="PS50103"/>
    </source>
</evidence>
<accession>A0A813IR55</accession>
<dbReference type="InterPro" id="IPR000571">
    <property type="entry name" value="Znf_CCCH"/>
</dbReference>
<dbReference type="PANTHER" id="PTHR12547:SF18">
    <property type="entry name" value="PROTEIN TIS11"/>
    <property type="match status" value="1"/>
</dbReference>
<keyword evidence="2" id="KW-0677">Repeat</keyword>
<keyword evidence="3 5" id="KW-0863">Zinc-finger</keyword>
<reference evidence="8" key="1">
    <citation type="submission" date="2021-02" db="EMBL/GenBank/DDBJ databases">
        <authorList>
            <person name="Dougan E. K."/>
            <person name="Rhodes N."/>
            <person name="Thang M."/>
            <person name="Chan C."/>
        </authorList>
    </citation>
    <scope>NUCLEOTIDE SEQUENCE</scope>
</reference>
<protein>
    <recommendedName>
        <fullName evidence="7">C3H1-type domain-containing protein</fullName>
    </recommendedName>
</protein>
<feature type="region of interest" description="Disordered" evidence="6">
    <location>
        <begin position="1"/>
        <end position="32"/>
    </location>
</feature>
<dbReference type="Gene3D" id="3.30.1370.210">
    <property type="match status" value="1"/>
</dbReference>
<comment type="caution">
    <text evidence="8">The sequence shown here is derived from an EMBL/GenBank/DDBJ whole genome shotgun (WGS) entry which is preliminary data.</text>
</comment>
<dbReference type="AlphaFoldDB" id="A0A813IR55"/>
<feature type="domain" description="C3H1-type" evidence="7">
    <location>
        <begin position="207"/>
        <end position="233"/>
    </location>
</feature>
<evidence type="ECO:0000256" key="6">
    <source>
        <dbReference type="SAM" id="MobiDB-lite"/>
    </source>
</evidence>
<feature type="zinc finger region" description="C3H1-type" evidence="5">
    <location>
        <begin position="172"/>
        <end position="199"/>
    </location>
</feature>
<evidence type="ECO:0000256" key="2">
    <source>
        <dbReference type="ARBA" id="ARBA00022737"/>
    </source>
</evidence>
<dbReference type="Pfam" id="PF00642">
    <property type="entry name" value="zf-CCCH"/>
    <property type="match status" value="1"/>
</dbReference>
<organism evidence="8 9">
    <name type="scientific">Polarella glacialis</name>
    <name type="common">Dinoflagellate</name>
    <dbReference type="NCBI Taxonomy" id="89957"/>
    <lineage>
        <taxon>Eukaryota</taxon>
        <taxon>Sar</taxon>
        <taxon>Alveolata</taxon>
        <taxon>Dinophyceae</taxon>
        <taxon>Suessiales</taxon>
        <taxon>Suessiaceae</taxon>
        <taxon>Polarella</taxon>
    </lineage>
</organism>
<dbReference type="PROSITE" id="PS50103">
    <property type="entry name" value="ZF_C3H1"/>
    <property type="match status" value="3"/>
</dbReference>
<keyword evidence="4 5" id="KW-0862">Zinc</keyword>
<dbReference type="EMBL" id="CAJNNW010012137">
    <property type="protein sequence ID" value="CAE8654015.1"/>
    <property type="molecule type" value="Genomic_DNA"/>
</dbReference>
<evidence type="ECO:0000313" key="8">
    <source>
        <dbReference type="EMBL" id="CAE8654015.1"/>
    </source>
</evidence>
<evidence type="ECO:0000256" key="4">
    <source>
        <dbReference type="ARBA" id="ARBA00022833"/>
    </source>
</evidence>
<feature type="zinc finger region" description="C3H1-type" evidence="5">
    <location>
        <begin position="242"/>
        <end position="268"/>
    </location>
</feature>
<dbReference type="PANTHER" id="PTHR12547">
    <property type="entry name" value="CCCH ZINC FINGER/TIS11-RELATED"/>
    <property type="match status" value="1"/>
</dbReference>
<feature type="region of interest" description="Disordered" evidence="6">
    <location>
        <begin position="338"/>
        <end position="403"/>
    </location>
</feature>
<dbReference type="GO" id="GO:0003729">
    <property type="term" value="F:mRNA binding"/>
    <property type="evidence" value="ECO:0007669"/>
    <property type="project" value="InterPro"/>
</dbReference>
<proteinExistence type="predicted"/>